<organism evidence="1 2">
    <name type="scientific">Haloechinothrix salitolerans</name>
    <dbReference type="NCBI Taxonomy" id="926830"/>
    <lineage>
        <taxon>Bacteria</taxon>
        <taxon>Bacillati</taxon>
        <taxon>Actinomycetota</taxon>
        <taxon>Actinomycetes</taxon>
        <taxon>Pseudonocardiales</taxon>
        <taxon>Pseudonocardiaceae</taxon>
        <taxon>Haloechinothrix</taxon>
    </lineage>
</organism>
<gene>
    <name evidence="1" type="ORF">ACFQGD_05375</name>
</gene>
<evidence type="ECO:0000313" key="1">
    <source>
        <dbReference type="EMBL" id="MFC6866570.1"/>
    </source>
</evidence>
<keyword evidence="2" id="KW-1185">Reference proteome</keyword>
<dbReference type="Proteomes" id="UP001596337">
    <property type="component" value="Unassembled WGS sequence"/>
</dbReference>
<accession>A0ABW2BVI1</accession>
<evidence type="ECO:0008006" key="3">
    <source>
        <dbReference type="Google" id="ProtNLM"/>
    </source>
</evidence>
<dbReference type="EMBL" id="JBHSXX010000001">
    <property type="protein sequence ID" value="MFC6866570.1"/>
    <property type="molecule type" value="Genomic_DNA"/>
</dbReference>
<proteinExistence type="predicted"/>
<reference evidence="2" key="1">
    <citation type="journal article" date="2019" name="Int. J. Syst. Evol. Microbiol.">
        <title>The Global Catalogue of Microorganisms (GCM) 10K type strain sequencing project: providing services to taxonomists for standard genome sequencing and annotation.</title>
        <authorList>
            <consortium name="The Broad Institute Genomics Platform"/>
            <consortium name="The Broad Institute Genome Sequencing Center for Infectious Disease"/>
            <person name="Wu L."/>
            <person name="Ma J."/>
        </authorList>
    </citation>
    <scope>NUCLEOTIDE SEQUENCE [LARGE SCALE GENOMIC DNA]</scope>
    <source>
        <strain evidence="2">KCTC 32255</strain>
    </source>
</reference>
<comment type="caution">
    <text evidence="1">The sequence shown here is derived from an EMBL/GenBank/DDBJ whole genome shotgun (WGS) entry which is preliminary data.</text>
</comment>
<evidence type="ECO:0000313" key="2">
    <source>
        <dbReference type="Proteomes" id="UP001596337"/>
    </source>
</evidence>
<dbReference type="RefSeq" id="WP_345395764.1">
    <property type="nucleotide sequence ID" value="NZ_BAABLA010000024.1"/>
</dbReference>
<protein>
    <recommendedName>
        <fullName evidence="3">Excreted virulence factor EspC, type VII ESX diderm</fullName>
    </recommendedName>
</protein>
<name>A0ABW2BVI1_9PSEU</name>
<sequence>MTGYAVNIAELAKLIQTLEDGAHEVREANTTLAAEGQLDMLGHDALRDSAHEFEETWRYELGKLDEAAEGVIERLAAAKKNYEELEDAHGGLFDQVLTSTGGDGGLSGGSPPLITDANRPPGMAVVGGGPMPAARDIGAALDGASPNEGCSVT</sequence>